<dbReference type="GO" id="GO:0005829">
    <property type="term" value="C:cytosol"/>
    <property type="evidence" value="ECO:0007669"/>
    <property type="project" value="TreeGrafter"/>
</dbReference>
<dbReference type="InterPro" id="IPR050397">
    <property type="entry name" value="Env_Response_Regulators"/>
</dbReference>
<dbReference type="PROSITE" id="PS51063">
    <property type="entry name" value="HTH_CRP_2"/>
    <property type="match status" value="1"/>
</dbReference>
<accession>A0A6F8PTN6</accession>
<dbReference type="SUPFAM" id="SSF51206">
    <property type="entry name" value="cAMP-binding domain-like"/>
    <property type="match status" value="1"/>
</dbReference>
<dbReference type="Proteomes" id="UP000501726">
    <property type="component" value="Chromosome"/>
</dbReference>
<protein>
    <submittedName>
        <fullName evidence="6">Transcriptional regulator FNR</fullName>
    </submittedName>
</protein>
<dbReference type="RefSeq" id="WP_173271252.1">
    <property type="nucleotide sequence ID" value="NZ_AP021889.1"/>
</dbReference>
<keyword evidence="3" id="KW-0804">Transcription</keyword>
<dbReference type="Pfam" id="PF13545">
    <property type="entry name" value="HTH_Crp_2"/>
    <property type="match status" value="1"/>
</dbReference>
<reference evidence="7" key="1">
    <citation type="submission" date="2019-11" db="EMBL/GenBank/DDBJ databases">
        <title>Isolation and characterization of two novel species in the genus Thiomicrorhabdus.</title>
        <authorList>
            <person name="Mochizuki J."/>
            <person name="Kojima H."/>
            <person name="Fukui M."/>
        </authorList>
    </citation>
    <scope>NUCLEOTIDE SEQUENCE [LARGE SCALE GENOMIC DNA]</scope>
    <source>
        <strain evidence="7">aks77</strain>
    </source>
</reference>
<dbReference type="SMART" id="SM00419">
    <property type="entry name" value="HTH_CRP"/>
    <property type="match status" value="1"/>
</dbReference>
<dbReference type="InterPro" id="IPR012318">
    <property type="entry name" value="HTH_CRP"/>
</dbReference>
<dbReference type="PROSITE" id="PS50042">
    <property type="entry name" value="CNMP_BINDING_3"/>
    <property type="match status" value="1"/>
</dbReference>
<gene>
    <name evidence="6" type="ORF">THMIRHAS_08640</name>
</gene>
<evidence type="ECO:0000313" key="6">
    <source>
        <dbReference type="EMBL" id="BBP45491.1"/>
    </source>
</evidence>
<keyword evidence="2" id="KW-0238">DNA-binding</keyword>
<keyword evidence="1" id="KW-0805">Transcription regulation</keyword>
<feature type="domain" description="Cyclic nucleotide-binding" evidence="4">
    <location>
        <begin position="22"/>
        <end position="96"/>
    </location>
</feature>
<dbReference type="InterPro" id="IPR018490">
    <property type="entry name" value="cNMP-bd_dom_sf"/>
</dbReference>
<dbReference type="NCBIfam" id="NF008365">
    <property type="entry name" value="PRK11161.1"/>
    <property type="match status" value="1"/>
</dbReference>
<dbReference type="InterPro" id="IPR014710">
    <property type="entry name" value="RmlC-like_jellyroll"/>
</dbReference>
<dbReference type="KEGG" id="tse:THMIRHAS_08640"/>
<dbReference type="CDD" id="cd00038">
    <property type="entry name" value="CAP_ED"/>
    <property type="match status" value="1"/>
</dbReference>
<dbReference type="InterPro" id="IPR000595">
    <property type="entry name" value="cNMP-bd_dom"/>
</dbReference>
<sequence length="249" mass="28154">MSEVKSAFNVSCKNCGLQKICFPTGLQKDEIDRLDSFVERRAPLKKGQHLFEAHDKFNALYAIRAGVVKLYSFTDTGEEIVHGFYLPGDVLGIDALGSRMHQYNAIALDTTSVCSLPFDKFSQMTEEVPQLNKQMMNVISKEVLDGRMHSELLVRRNADQRVAQFIWNMSERYRSRGYASSEFRLSILHRDVAVYLGLTPETVSRILAKFNSEGIATWKKKEVVIHNMDRLLYTAGVQTACDSCNKASA</sequence>
<dbReference type="EMBL" id="AP021889">
    <property type="protein sequence ID" value="BBP45491.1"/>
    <property type="molecule type" value="Genomic_DNA"/>
</dbReference>
<organism evidence="6 7">
    <name type="scientific">Thiosulfatimonas sediminis</name>
    <dbReference type="NCBI Taxonomy" id="2675054"/>
    <lineage>
        <taxon>Bacteria</taxon>
        <taxon>Pseudomonadati</taxon>
        <taxon>Pseudomonadota</taxon>
        <taxon>Gammaproteobacteria</taxon>
        <taxon>Thiotrichales</taxon>
        <taxon>Piscirickettsiaceae</taxon>
        <taxon>Thiosulfatimonas</taxon>
    </lineage>
</organism>
<dbReference type="CDD" id="cd00092">
    <property type="entry name" value="HTH_CRP"/>
    <property type="match status" value="1"/>
</dbReference>
<dbReference type="PRINTS" id="PR00034">
    <property type="entry name" value="HTHCRP"/>
</dbReference>
<dbReference type="FunFam" id="1.10.10.10:FF:000028">
    <property type="entry name" value="Fumarate/nitrate reduction transcriptional regulator Fnr"/>
    <property type="match status" value="1"/>
</dbReference>
<evidence type="ECO:0000256" key="1">
    <source>
        <dbReference type="ARBA" id="ARBA00023015"/>
    </source>
</evidence>
<dbReference type="PANTHER" id="PTHR24567">
    <property type="entry name" value="CRP FAMILY TRANSCRIPTIONAL REGULATORY PROTEIN"/>
    <property type="match status" value="1"/>
</dbReference>
<dbReference type="PANTHER" id="PTHR24567:SF75">
    <property type="entry name" value="FUMARATE AND NITRATE REDUCTION REGULATORY PROTEIN"/>
    <property type="match status" value="1"/>
</dbReference>
<evidence type="ECO:0000256" key="3">
    <source>
        <dbReference type="ARBA" id="ARBA00023163"/>
    </source>
</evidence>
<evidence type="ECO:0000313" key="7">
    <source>
        <dbReference type="Proteomes" id="UP000501726"/>
    </source>
</evidence>
<dbReference type="InterPro" id="IPR036388">
    <property type="entry name" value="WH-like_DNA-bd_sf"/>
</dbReference>
<dbReference type="Gene3D" id="2.60.120.10">
    <property type="entry name" value="Jelly Rolls"/>
    <property type="match status" value="1"/>
</dbReference>
<name>A0A6F8PTN6_9GAMM</name>
<evidence type="ECO:0000259" key="5">
    <source>
        <dbReference type="PROSITE" id="PS51063"/>
    </source>
</evidence>
<dbReference type="SUPFAM" id="SSF46785">
    <property type="entry name" value="Winged helix' DNA-binding domain"/>
    <property type="match status" value="1"/>
</dbReference>
<dbReference type="GO" id="GO:0003700">
    <property type="term" value="F:DNA-binding transcription factor activity"/>
    <property type="evidence" value="ECO:0007669"/>
    <property type="project" value="TreeGrafter"/>
</dbReference>
<evidence type="ECO:0000256" key="2">
    <source>
        <dbReference type="ARBA" id="ARBA00023125"/>
    </source>
</evidence>
<dbReference type="Gene3D" id="1.10.10.10">
    <property type="entry name" value="Winged helix-like DNA-binding domain superfamily/Winged helix DNA-binding domain"/>
    <property type="match status" value="1"/>
</dbReference>
<dbReference type="Pfam" id="PF00027">
    <property type="entry name" value="cNMP_binding"/>
    <property type="match status" value="1"/>
</dbReference>
<proteinExistence type="predicted"/>
<dbReference type="SMART" id="SM00100">
    <property type="entry name" value="cNMP"/>
    <property type="match status" value="1"/>
</dbReference>
<dbReference type="GO" id="GO:0003677">
    <property type="term" value="F:DNA binding"/>
    <property type="evidence" value="ECO:0007669"/>
    <property type="project" value="UniProtKB-KW"/>
</dbReference>
<keyword evidence="7" id="KW-1185">Reference proteome</keyword>
<dbReference type="AlphaFoldDB" id="A0A6F8PTN6"/>
<dbReference type="InterPro" id="IPR036390">
    <property type="entry name" value="WH_DNA-bd_sf"/>
</dbReference>
<evidence type="ECO:0000259" key="4">
    <source>
        <dbReference type="PROSITE" id="PS50042"/>
    </source>
</evidence>
<feature type="domain" description="HTH crp-type" evidence="5">
    <location>
        <begin position="156"/>
        <end position="229"/>
    </location>
</feature>